<dbReference type="OrthoDB" id="10249205at2759"/>
<sequence length="74" mass="8114">MQAFLKGGTSISAKPLKEKTSASTSGSDSKKQKPIPWVEKYRPKCVDEVAFQEEVVAVLKKSLEGADVSSQEHY</sequence>
<dbReference type="AlphaFoldDB" id="A0A8J6BFK6"/>
<feature type="non-terminal residue" evidence="2">
    <location>
        <position position="74"/>
    </location>
</feature>
<proteinExistence type="predicted"/>
<protein>
    <recommendedName>
        <fullName evidence="4">Replication factor C subunit 4</fullName>
    </recommendedName>
</protein>
<dbReference type="Proteomes" id="UP000770717">
    <property type="component" value="Unassembled WGS sequence"/>
</dbReference>
<reference evidence="2" key="1">
    <citation type="thesis" date="2020" institute="ProQuest LLC" country="789 East Eisenhower Parkway, Ann Arbor, MI, USA">
        <title>Comparative Genomics and Chromosome Evolution.</title>
        <authorList>
            <person name="Mudd A.B."/>
        </authorList>
    </citation>
    <scope>NUCLEOTIDE SEQUENCE</scope>
    <source>
        <strain evidence="2">HN-11 Male</strain>
        <tissue evidence="2">Kidney and liver</tissue>
    </source>
</reference>
<dbReference type="Gene3D" id="3.40.50.300">
    <property type="entry name" value="P-loop containing nucleotide triphosphate hydrolases"/>
    <property type="match status" value="1"/>
</dbReference>
<name>A0A8J6BFK6_ELECQ</name>
<evidence type="ECO:0000313" key="3">
    <source>
        <dbReference type="Proteomes" id="UP000770717"/>
    </source>
</evidence>
<comment type="caution">
    <text evidence="2">The sequence shown here is derived from an EMBL/GenBank/DDBJ whole genome shotgun (WGS) entry which is preliminary data.</text>
</comment>
<feature type="region of interest" description="Disordered" evidence="1">
    <location>
        <begin position="1"/>
        <end position="34"/>
    </location>
</feature>
<evidence type="ECO:0008006" key="4">
    <source>
        <dbReference type="Google" id="ProtNLM"/>
    </source>
</evidence>
<evidence type="ECO:0000313" key="2">
    <source>
        <dbReference type="EMBL" id="KAG9461628.1"/>
    </source>
</evidence>
<dbReference type="InterPro" id="IPR027417">
    <property type="entry name" value="P-loop_NTPase"/>
</dbReference>
<accession>A0A8J6BFK6</accession>
<keyword evidence="3" id="KW-1185">Reference proteome</keyword>
<evidence type="ECO:0000256" key="1">
    <source>
        <dbReference type="SAM" id="MobiDB-lite"/>
    </source>
</evidence>
<dbReference type="EMBL" id="WNTK01018619">
    <property type="protein sequence ID" value="KAG9461628.1"/>
    <property type="molecule type" value="Genomic_DNA"/>
</dbReference>
<organism evidence="2 3">
    <name type="scientific">Eleutherodactylus coqui</name>
    <name type="common">Puerto Rican coqui</name>
    <dbReference type="NCBI Taxonomy" id="57060"/>
    <lineage>
        <taxon>Eukaryota</taxon>
        <taxon>Metazoa</taxon>
        <taxon>Chordata</taxon>
        <taxon>Craniata</taxon>
        <taxon>Vertebrata</taxon>
        <taxon>Euteleostomi</taxon>
        <taxon>Amphibia</taxon>
        <taxon>Batrachia</taxon>
        <taxon>Anura</taxon>
        <taxon>Neobatrachia</taxon>
        <taxon>Hyloidea</taxon>
        <taxon>Eleutherodactylidae</taxon>
        <taxon>Eleutherodactylinae</taxon>
        <taxon>Eleutherodactylus</taxon>
        <taxon>Eleutherodactylus</taxon>
    </lineage>
</organism>
<gene>
    <name evidence="2" type="ORF">GDO78_016207</name>
</gene>